<keyword evidence="3" id="KW-0067">ATP-binding</keyword>
<dbReference type="EMBL" id="LEKT01000013">
    <property type="protein sequence ID" value="KMO86907.1"/>
    <property type="molecule type" value="Genomic_DNA"/>
</dbReference>
<evidence type="ECO:0000313" key="5">
    <source>
        <dbReference type="EMBL" id="KMO86907.1"/>
    </source>
</evidence>
<dbReference type="InterPro" id="IPR003439">
    <property type="entry name" value="ABC_transporter-like_ATP-bd"/>
</dbReference>
<keyword evidence="1" id="KW-0813">Transport</keyword>
<dbReference type="CDD" id="cd03293">
    <property type="entry name" value="ABC_NrtD_SsuB_transporters"/>
    <property type="match status" value="1"/>
</dbReference>
<keyword evidence="6" id="KW-1185">Reference proteome</keyword>
<reference evidence="5 6" key="1">
    <citation type="submission" date="2015-06" db="EMBL/GenBank/DDBJ databases">
        <title>Draft genome sequence of beer spoilage bacterium Megasphaera cerevisiae type strain 20462.</title>
        <authorList>
            <person name="Kutumbaka K."/>
            <person name="Pasmowitz J."/>
            <person name="Mategko J."/>
            <person name="Reyes D."/>
            <person name="Friedrich A."/>
            <person name="Han S."/>
            <person name="Martens-Habbena W."/>
            <person name="Neal-McKinney J."/>
            <person name="Janagama H.K."/>
            <person name="Nadala C."/>
            <person name="Samadpour M."/>
        </authorList>
    </citation>
    <scope>NUCLEOTIDE SEQUENCE [LARGE SCALE GENOMIC DNA]</scope>
    <source>
        <strain evidence="5 6">DSM 20462</strain>
    </source>
</reference>
<dbReference type="OrthoDB" id="9802264at2"/>
<name>A0A0J6WYF8_9FIRM</name>
<dbReference type="Pfam" id="PF00005">
    <property type="entry name" value="ABC_tran"/>
    <property type="match status" value="1"/>
</dbReference>
<dbReference type="PROSITE" id="PS00211">
    <property type="entry name" value="ABC_TRANSPORTER_1"/>
    <property type="match status" value="1"/>
</dbReference>
<dbReference type="PANTHER" id="PTHR42788:SF13">
    <property type="entry name" value="ALIPHATIC SULFONATES IMPORT ATP-BINDING PROTEIN SSUB"/>
    <property type="match status" value="1"/>
</dbReference>
<evidence type="ECO:0000313" key="6">
    <source>
        <dbReference type="Proteomes" id="UP000036503"/>
    </source>
</evidence>
<dbReference type="SMART" id="SM00382">
    <property type="entry name" value="AAA"/>
    <property type="match status" value="1"/>
</dbReference>
<dbReference type="PANTHER" id="PTHR42788">
    <property type="entry name" value="TAURINE IMPORT ATP-BINDING PROTEIN-RELATED"/>
    <property type="match status" value="1"/>
</dbReference>
<evidence type="ECO:0000256" key="2">
    <source>
        <dbReference type="ARBA" id="ARBA00022741"/>
    </source>
</evidence>
<dbReference type="Proteomes" id="UP000036503">
    <property type="component" value="Unassembled WGS sequence"/>
</dbReference>
<sequence length="248" mass="28192">MNSYVQVNHLCKSFGQGDRKLQVLKNINFTIEEGEFVCLIGGSGCGKSTILRLISGLDEEYEGEIFVDGKTVCGTSRERGVIFQKHRLFPWLTVAENIGYSLQHTGKKEKYEIVQSYIDLVGLSGFERSYPKQLSGGMAQRANIARALVNNPKLLLLDEPFSALDAFTKIALQKEMYRIKEGKKSTMLMVTHDIEEAVYLADKIIMLSPKFPTGEKIIRVDLPRPRDRNSKEFVELKKYFLIIFSVIR</sequence>
<dbReference type="PATRIC" id="fig|1122219.3.peg.542"/>
<dbReference type="AlphaFoldDB" id="A0A0J6WYF8"/>
<dbReference type="Gene3D" id="3.40.50.300">
    <property type="entry name" value="P-loop containing nucleotide triphosphate hydrolases"/>
    <property type="match status" value="1"/>
</dbReference>
<dbReference type="RefSeq" id="WP_048513863.1">
    <property type="nucleotide sequence ID" value="NZ_FUXD01000015.1"/>
</dbReference>
<accession>A0A0J6WYF8</accession>
<evidence type="ECO:0000259" key="4">
    <source>
        <dbReference type="PROSITE" id="PS50893"/>
    </source>
</evidence>
<comment type="caution">
    <text evidence="5">The sequence shown here is derived from an EMBL/GenBank/DDBJ whole genome shotgun (WGS) entry which is preliminary data.</text>
</comment>
<dbReference type="InterPro" id="IPR003593">
    <property type="entry name" value="AAA+_ATPase"/>
</dbReference>
<dbReference type="GO" id="GO:0016887">
    <property type="term" value="F:ATP hydrolysis activity"/>
    <property type="evidence" value="ECO:0007669"/>
    <property type="project" value="InterPro"/>
</dbReference>
<dbReference type="InterPro" id="IPR027417">
    <property type="entry name" value="P-loop_NTPase"/>
</dbReference>
<gene>
    <name evidence="5" type="ORF">AB840_05675</name>
</gene>
<dbReference type="InParanoid" id="A0A0J6WYF8"/>
<dbReference type="InterPro" id="IPR050166">
    <property type="entry name" value="ABC_transporter_ATP-bind"/>
</dbReference>
<dbReference type="PROSITE" id="PS50893">
    <property type="entry name" value="ABC_TRANSPORTER_2"/>
    <property type="match status" value="1"/>
</dbReference>
<dbReference type="GO" id="GO:0005524">
    <property type="term" value="F:ATP binding"/>
    <property type="evidence" value="ECO:0007669"/>
    <property type="project" value="UniProtKB-KW"/>
</dbReference>
<evidence type="ECO:0000256" key="3">
    <source>
        <dbReference type="ARBA" id="ARBA00022840"/>
    </source>
</evidence>
<feature type="domain" description="ABC transporter" evidence="4">
    <location>
        <begin position="5"/>
        <end position="234"/>
    </location>
</feature>
<protein>
    <recommendedName>
        <fullName evidence="4">ABC transporter domain-containing protein</fullName>
    </recommendedName>
</protein>
<organism evidence="5 6">
    <name type="scientific">Megasphaera cerevisiae DSM 20462</name>
    <dbReference type="NCBI Taxonomy" id="1122219"/>
    <lineage>
        <taxon>Bacteria</taxon>
        <taxon>Bacillati</taxon>
        <taxon>Bacillota</taxon>
        <taxon>Negativicutes</taxon>
        <taxon>Veillonellales</taxon>
        <taxon>Veillonellaceae</taxon>
        <taxon>Megasphaera</taxon>
    </lineage>
</organism>
<dbReference type="SUPFAM" id="SSF52540">
    <property type="entry name" value="P-loop containing nucleoside triphosphate hydrolases"/>
    <property type="match status" value="1"/>
</dbReference>
<proteinExistence type="predicted"/>
<evidence type="ECO:0000256" key="1">
    <source>
        <dbReference type="ARBA" id="ARBA00022448"/>
    </source>
</evidence>
<dbReference type="InterPro" id="IPR017871">
    <property type="entry name" value="ABC_transporter-like_CS"/>
</dbReference>
<keyword evidence="2" id="KW-0547">Nucleotide-binding</keyword>